<keyword evidence="2" id="KW-1185">Reference proteome</keyword>
<dbReference type="Proteomes" id="UP000730618">
    <property type="component" value="Unassembled WGS sequence"/>
</dbReference>
<evidence type="ECO:0000313" key="2">
    <source>
        <dbReference type="Proteomes" id="UP000730618"/>
    </source>
</evidence>
<reference evidence="1 2" key="1">
    <citation type="submission" date="2021-06" db="EMBL/GenBank/DDBJ databases">
        <authorList>
            <person name="Criscuolo A."/>
        </authorList>
    </citation>
    <scope>NUCLEOTIDE SEQUENCE [LARGE SCALE GENOMIC DNA]</scope>
    <source>
        <strain evidence="2">CIP 111802</strain>
    </source>
</reference>
<name>A0ABM8VIJ4_9BACL</name>
<comment type="caution">
    <text evidence="1">The sequence shown here is derived from an EMBL/GenBank/DDBJ whole genome shotgun (WGS) entry which is preliminary data.</text>
</comment>
<sequence length="592" mass="65517">MNFTFKRSRRYRNAAFVFFVILLVLSGWKLVYGWSKMKTYAHAVELQAQGRLLEAEDAFVRVQSMRAIDYKERETAAALSALRPVTDMHRTEARLSADIEAARNVSDVPTLATAAEQWSQMKQTVAAQDEKTRSSFAQIEAEYGLEQRLSDAFAQVKKNLTAGLESWSANKNAGDGERLLAFLAQIPAAYYPDEKTKHAELNRLALKYGQARLNGALKGTALTEALSESDKLLQLYTGYRLDGSWIAGKVEPFIQNVLSSQLDKNDVKGFLGNVRLLQEHPAVVKPGSKTDAYVRSSVQKLLARARQLADSRKFQDAVDLYTLLGSYQNTDKEIQETEQRWMETEPARLLGKAAGEDRDFSYMVHVKGKWGAKAVAAGLAENKTLILARLMQDGTVSKTEIGVGKGVTVTSIQLTDSISSGASPMLLLEAASKSRKARYILYEAEPQELRMLLDIEADGYTAIRKGAVQFDSPAGEGPGSKALYEYRDGGLRKVQQTQQPQQQTAYKLVTVSDLPDVKAENVRFECDIVTVDGSNALGESDNRYVHLVGSGKTNWKRGSALITGMYAGTEEMKIGSQTVNVYRVQVLEANYP</sequence>
<evidence type="ECO:0008006" key="3">
    <source>
        <dbReference type="Google" id="ProtNLM"/>
    </source>
</evidence>
<proteinExistence type="predicted"/>
<dbReference type="EMBL" id="CAJVCE010000008">
    <property type="protein sequence ID" value="CAG7644251.1"/>
    <property type="molecule type" value="Genomic_DNA"/>
</dbReference>
<gene>
    <name evidence="1" type="ORF">PAECIP111802_03199</name>
</gene>
<evidence type="ECO:0000313" key="1">
    <source>
        <dbReference type="EMBL" id="CAG7644251.1"/>
    </source>
</evidence>
<accession>A0ABM8VIJ4</accession>
<organism evidence="1 2">
    <name type="scientific">Paenibacillus allorhizosphaerae</name>
    <dbReference type="NCBI Taxonomy" id="2849866"/>
    <lineage>
        <taxon>Bacteria</taxon>
        <taxon>Bacillati</taxon>
        <taxon>Bacillota</taxon>
        <taxon>Bacilli</taxon>
        <taxon>Bacillales</taxon>
        <taxon>Paenibacillaceae</taxon>
        <taxon>Paenibacillus</taxon>
    </lineage>
</organism>
<protein>
    <recommendedName>
        <fullName evidence="3">SbsC C-terminal domain-containing protein</fullName>
    </recommendedName>
</protein>